<dbReference type="SUPFAM" id="SSF52047">
    <property type="entry name" value="RNI-like"/>
    <property type="match status" value="1"/>
</dbReference>
<reference evidence="2 3" key="1">
    <citation type="journal article" date="2019" name="Nat. Ecol. Evol.">
        <title>Megaphylogeny resolves global patterns of mushroom evolution.</title>
        <authorList>
            <person name="Varga T."/>
            <person name="Krizsan K."/>
            <person name="Foldi C."/>
            <person name="Dima B."/>
            <person name="Sanchez-Garcia M."/>
            <person name="Sanchez-Ramirez S."/>
            <person name="Szollosi G.J."/>
            <person name="Szarkandi J.G."/>
            <person name="Papp V."/>
            <person name="Albert L."/>
            <person name="Andreopoulos W."/>
            <person name="Angelini C."/>
            <person name="Antonin V."/>
            <person name="Barry K.W."/>
            <person name="Bougher N.L."/>
            <person name="Buchanan P."/>
            <person name="Buyck B."/>
            <person name="Bense V."/>
            <person name="Catcheside P."/>
            <person name="Chovatia M."/>
            <person name="Cooper J."/>
            <person name="Damon W."/>
            <person name="Desjardin D."/>
            <person name="Finy P."/>
            <person name="Geml J."/>
            <person name="Haridas S."/>
            <person name="Hughes K."/>
            <person name="Justo A."/>
            <person name="Karasinski D."/>
            <person name="Kautmanova I."/>
            <person name="Kiss B."/>
            <person name="Kocsube S."/>
            <person name="Kotiranta H."/>
            <person name="LaButti K.M."/>
            <person name="Lechner B.E."/>
            <person name="Liimatainen K."/>
            <person name="Lipzen A."/>
            <person name="Lukacs Z."/>
            <person name="Mihaltcheva S."/>
            <person name="Morgado L.N."/>
            <person name="Niskanen T."/>
            <person name="Noordeloos M.E."/>
            <person name="Ohm R.A."/>
            <person name="Ortiz-Santana B."/>
            <person name="Ovrebo C."/>
            <person name="Racz N."/>
            <person name="Riley R."/>
            <person name="Savchenko A."/>
            <person name="Shiryaev A."/>
            <person name="Soop K."/>
            <person name="Spirin V."/>
            <person name="Szebenyi C."/>
            <person name="Tomsovsky M."/>
            <person name="Tulloss R.E."/>
            <person name="Uehling J."/>
            <person name="Grigoriev I.V."/>
            <person name="Vagvolgyi C."/>
            <person name="Papp T."/>
            <person name="Martin F.M."/>
            <person name="Miettinen O."/>
            <person name="Hibbett D.S."/>
            <person name="Nagy L.G."/>
        </authorList>
    </citation>
    <scope>NUCLEOTIDE SEQUENCE [LARGE SCALE GENOMIC DNA]</scope>
    <source>
        <strain evidence="2 3">FP101781</strain>
    </source>
</reference>
<dbReference type="STRING" id="71717.A0A4Y7TFJ1"/>
<feature type="signal peptide" evidence="1">
    <location>
        <begin position="1"/>
        <end position="25"/>
    </location>
</feature>
<comment type="caution">
    <text evidence="2">The sequence shown here is derived from an EMBL/GenBank/DDBJ whole genome shotgun (WGS) entry which is preliminary data.</text>
</comment>
<sequence>MTSPAKVLCNLELTCMVFQWLEVVALEDAGIEMDYEVKPELPQAWTSPFACLARVSTAFFHASTEVLWERLGSLEPFFGYVLPADKDAKGRPTRHLSYKAHELTSKHRERFQLYSTSPKMYPAWMFHLFDSEYRPKVLFPSLQRLCLASQATLALYVMQNCIPNVKCIVVDFDGKSDFQTRDNTKAIATSLSQRAIALTGFEVSQPVTAELIGYISEMKSLSFLKITIVAKANGDVKTLDLERLARLPFLRKLHIDQDFDEDDQSLASMMPTEPIDLQHIAEQKTKFTQLRELRVLANGTTQFHVAMALLPAGLLRLDLVMAQDVVNIQTTLAPLVVAIYANRNPSLSYLDVGVDDTDNREATTEALAPLRQNPQYTNLEPFLDSIRSLSSLSHLAFIDVPVFAVDFVPKVLEITSRLPLLKTLVVDPNPVTDRNADALVLPPLEALEQIASSNPNLERLVLVLDMTHAIPTLSDDKTMTHGLKSLQITQFDDPNYDPEEKFRLARYLESLFPRLEIDSSAWDEDTDEHGFWESIGQMLRFSRDSRARLLRQLEKSQTKGWP</sequence>
<dbReference type="OrthoDB" id="2917956at2759"/>
<name>A0A4Y7TFJ1_COPMI</name>
<dbReference type="EMBL" id="QPFP01000014">
    <property type="protein sequence ID" value="TEB32943.1"/>
    <property type="molecule type" value="Genomic_DNA"/>
</dbReference>
<dbReference type="Gene3D" id="3.80.10.10">
    <property type="entry name" value="Ribonuclease Inhibitor"/>
    <property type="match status" value="1"/>
</dbReference>
<keyword evidence="3" id="KW-1185">Reference proteome</keyword>
<proteinExistence type="predicted"/>
<evidence type="ECO:0000313" key="2">
    <source>
        <dbReference type="EMBL" id="TEB32943.1"/>
    </source>
</evidence>
<dbReference type="Proteomes" id="UP000298030">
    <property type="component" value="Unassembled WGS sequence"/>
</dbReference>
<feature type="chain" id="PRO_5021204865" description="F-box domain-containing protein" evidence="1">
    <location>
        <begin position="26"/>
        <end position="562"/>
    </location>
</feature>
<accession>A0A4Y7TFJ1</accession>
<organism evidence="2 3">
    <name type="scientific">Coprinellus micaceus</name>
    <name type="common">Glistening ink-cap mushroom</name>
    <name type="synonym">Coprinus micaceus</name>
    <dbReference type="NCBI Taxonomy" id="71717"/>
    <lineage>
        <taxon>Eukaryota</taxon>
        <taxon>Fungi</taxon>
        <taxon>Dikarya</taxon>
        <taxon>Basidiomycota</taxon>
        <taxon>Agaricomycotina</taxon>
        <taxon>Agaricomycetes</taxon>
        <taxon>Agaricomycetidae</taxon>
        <taxon>Agaricales</taxon>
        <taxon>Agaricineae</taxon>
        <taxon>Psathyrellaceae</taxon>
        <taxon>Coprinellus</taxon>
    </lineage>
</organism>
<evidence type="ECO:0000256" key="1">
    <source>
        <dbReference type="SAM" id="SignalP"/>
    </source>
</evidence>
<gene>
    <name evidence="2" type="ORF">FA13DRAFT_1731463</name>
</gene>
<evidence type="ECO:0000313" key="3">
    <source>
        <dbReference type="Proteomes" id="UP000298030"/>
    </source>
</evidence>
<dbReference type="AlphaFoldDB" id="A0A4Y7TFJ1"/>
<protein>
    <recommendedName>
        <fullName evidence="4">F-box domain-containing protein</fullName>
    </recommendedName>
</protein>
<keyword evidence="1" id="KW-0732">Signal</keyword>
<evidence type="ECO:0008006" key="4">
    <source>
        <dbReference type="Google" id="ProtNLM"/>
    </source>
</evidence>
<dbReference type="InterPro" id="IPR032675">
    <property type="entry name" value="LRR_dom_sf"/>
</dbReference>